<dbReference type="InterPro" id="IPR009088">
    <property type="entry name" value="TFIIA_b-brl"/>
</dbReference>
<dbReference type="GO" id="GO:0005672">
    <property type="term" value="C:transcription factor TFIIA complex"/>
    <property type="evidence" value="ECO:0007669"/>
    <property type="project" value="InterPro"/>
</dbReference>
<name>E4XKT1_OIKDI</name>
<dbReference type="PANTHER" id="PTHR12694:SF8">
    <property type="entry name" value="TRANSCRIPTION INITIATION FACTOR IIA SUBUNIT 1"/>
    <property type="match status" value="1"/>
</dbReference>
<dbReference type="AlphaFoldDB" id="E4XKT1"/>
<dbReference type="SUPFAM" id="SSF47396">
    <property type="entry name" value="Transcription factor IIA (TFIIA), alpha-helical domain"/>
    <property type="match status" value="1"/>
</dbReference>
<dbReference type="Gene3D" id="1.10.287.100">
    <property type="match status" value="1"/>
</dbReference>
<proteinExistence type="inferred from homology"/>
<evidence type="ECO:0000313" key="6">
    <source>
        <dbReference type="EMBL" id="CBY24998.1"/>
    </source>
</evidence>
<evidence type="ECO:0000256" key="1">
    <source>
        <dbReference type="ARBA" id="ARBA00004123"/>
    </source>
</evidence>
<dbReference type="EMBL" id="FN653066">
    <property type="protein sequence ID" value="CBY24998.1"/>
    <property type="molecule type" value="Genomic_DNA"/>
</dbReference>
<keyword evidence="8" id="KW-1185">Reference proteome</keyword>
<keyword evidence="4" id="KW-0539">Nucleus</keyword>
<dbReference type="CDD" id="cd07976">
    <property type="entry name" value="TFIIA_alpha_beta_like"/>
    <property type="match status" value="1"/>
</dbReference>
<dbReference type="SUPFAM" id="SSF50784">
    <property type="entry name" value="Transcription factor IIA (TFIIA), beta-barrel domain"/>
    <property type="match status" value="1"/>
</dbReference>
<comment type="subcellular location">
    <subcellularLocation>
        <location evidence="1">Nucleus</location>
    </subcellularLocation>
</comment>
<dbReference type="Gene3D" id="2.30.18.10">
    <property type="entry name" value="Transcription factor IIA (TFIIA), beta-barrel domain"/>
    <property type="match status" value="1"/>
</dbReference>
<keyword evidence="3" id="KW-0804">Transcription</keyword>
<dbReference type="PANTHER" id="PTHR12694">
    <property type="entry name" value="TRANSCRIPTION INITIATION FACTOR IIA SUBUNIT 1"/>
    <property type="match status" value="1"/>
</dbReference>
<dbReference type="Proteomes" id="UP000001307">
    <property type="component" value="Unassembled WGS sequence"/>
</dbReference>
<comment type="similarity">
    <text evidence="2">Belongs to the TFIIA subunit 1 family.</text>
</comment>
<evidence type="ECO:0000313" key="7">
    <source>
        <dbReference type="EMBL" id="CBY35241.1"/>
    </source>
</evidence>
<dbReference type="EMBL" id="FN654604">
    <property type="protein sequence ID" value="CBY35241.1"/>
    <property type="molecule type" value="Genomic_DNA"/>
</dbReference>
<accession>E4XKT1</accession>
<dbReference type="Pfam" id="PF03153">
    <property type="entry name" value="TFIIA"/>
    <property type="match status" value="1"/>
</dbReference>
<organism evidence="6">
    <name type="scientific">Oikopleura dioica</name>
    <name type="common">Tunicate</name>
    <dbReference type="NCBI Taxonomy" id="34765"/>
    <lineage>
        <taxon>Eukaryota</taxon>
        <taxon>Metazoa</taxon>
        <taxon>Chordata</taxon>
        <taxon>Tunicata</taxon>
        <taxon>Appendicularia</taxon>
        <taxon>Copelata</taxon>
        <taxon>Oikopleuridae</taxon>
        <taxon>Oikopleura</taxon>
    </lineage>
</organism>
<dbReference type="InterPro" id="IPR004855">
    <property type="entry name" value="TFIIA_asu/bsu"/>
</dbReference>
<evidence type="ECO:0000256" key="2">
    <source>
        <dbReference type="ARBA" id="ARBA00010059"/>
    </source>
</evidence>
<feature type="compositionally biased region" description="Polar residues" evidence="5">
    <location>
        <begin position="163"/>
        <end position="178"/>
    </location>
</feature>
<feature type="compositionally biased region" description="Low complexity" evidence="5">
    <location>
        <begin position="203"/>
        <end position="220"/>
    </location>
</feature>
<protein>
    <submittedName>
        <fullName evidence="6">Uncharacterized protein</fullName>
    </submittedName>
</protein>
<feature type="region of interest" description="Disordered" evidence="5">
    <location>
        <begin position="163"/>
        <end position="221"/>
    </location>
</feature>
<evidence type="ECO:0000256" key="5">
    <source>
        <dbReference type="SAM" id="MobiDB-lite"/>
    </source>
</evidence>
<gene>
    <name evidence="6" type="ORF">GSOID_T00014298001</name>
    <name evidence="7" type="ORF">GSOID_T00027046001</name>
</gene>
<evidence type="ECO:0000256" key="3">
    <source>
        <dbReference type="ARBA" id="ARBA00023163"/>
    </source>
</evidence>
<sequence length="331" mass="37169">MSAGYNSSSHNSPSRQITAGLYDSVINDVIKACRDAFIDEGYDEASLADVQRLWKRKLAETKAVAPKLPPRQHVVRQPQQVYIQRQVSQDGRPIQHRQYSNGQPVQYVYRSNQSSNIQQSPQTQRIYVQRPQQVQTQYIVQRPQHSQQQRQPQQQRIIVQNNPAQNLSPGPSRVSPNDDQIHQIDGTNDAEESVSVPLPDNFESSLESVPESPVDPSSLPEHIRGLLDEDAEIVVQIDGVGDDVSSGSLSSTSDEDADSDTEHIDEPALNSDDNCPSPSADETFDCENILICMYDKITRNKNQWKIILKEGIMNLRGVDHVFWKASGDTAW</sequence>
<feature type="region of interest" description="Disordered" evidence="5">
    <location>
        <begin position="240"/>
        <end position="280"/>
    </location>
</feature>
<evidence type="ECO:0000313" key="8">
    <source>
        <dbReference type="Proteomes" id="UP000001307"/>
    </source>
</evidence>
<dbReference type="GO" id="GO:0006367">
    <property type="term" value="P:transcription initiation at RNA polymerase II promoter"/>
    <property type="evidence" value="ECO:0007669"/>
    <property type="project" value="InterPro"/>
</dbReference>
<dbReference type="Proteomes" id="UP000011014">
    <property type="component" value="Unassembled WGS sequence"/>
</dbReference>
<reference evidence="6" key="1">
    <citation type="journal article" date="2010" name="Science">
        <title>Plasticity of animal genome architecture unmasked by rapid evolution of a pelagic tunicate.</title>
        <authorList>
            <person name="Denoeud F."/>
            <person name="Henriet S."/>
            <person name="Mungpakdee S."/>
            <person name="Aury J.M."/>
            <person name="Da Silva C."/>
            <person name="Brinkmann H."/>
            <person name="Mikhaleva J."/>
            <person name="Olsen L.C."/>
            <person name="Jubin C."/>
            <person name="Canestro C."/>
            <person name="Bouquet J.M."/>
            <person name="Danks G."/>
            <person name="Poulain J."/>
            <person name="Campsteijn C."/>
            <person name="Adamski M."/>
            <person name="Cross I."/>
            <person name="Yadetie F."/>
            <person name="Muffato M."/>
            <person name="Louis A."/>
            <person name="Butcher S."/>
            <person name="Tsagkogeorga G."/>
            <person name="Konrad A."/>
            <person name="Singh S."/>
            <person name="Jensen M.F."/>
            <person name="Cong E.H."/>
            <person name="Eikeseth-Otteraa H."/>
            <person name="Noel B."/>
            <person name="Anthouard V."/>
            <person name="Porcel B.M."/>
            <person name="Kachouri-Lafond R."/>
            <person name="Nishino A."/>
            <person name="Ugolini M."/>
            <person name="Chourrout P."/>
            <person name="Nishida H."/>
            <person name="Aasland R."/>
            <person name="Huzurbazar S."/>
            <person name="Westhof E."/>
            <person name="Delsuc F."/>
            <person name="Lehrach H."/>
            <person name="Reinhardt R."/>
            <person name="Weissenbach J."/>
            <person name="Roy S.W."/>
            <person name="Artiguenave F."/>
            <person name="Postlethwait J.H."/>
            <person name="Manak J.R."/>
            <person name="Thompson E.M."/>
            <person name="Jaillon O."/>
            <person name="Du Pasquier L."/>
            <person name="Boudinot P."/>
            <person name="Liberles D.A."/>
            <person name="Volff J.N."/>
            <person name="Philippe H."/>
            <person name="Lenhard B."/>
            <person name="Roest Crollius H."/>
            <person name="Wincker P."/>
            <person name="Chourrout D."/>
        </authorList>
    </citation>
    <scope>NUCLEOTIDE SEQUENCE [LARGE SCALE GENOMIC DNA]</scope>
</reference>
<feature type="compositionally biased region" description="Low complexity" evidence="5">
    <location>
        <begin position="240"/>
        <end position="252"/>
    </location>
</feature>
<dbReference type="SMART" id="SM01371">
    <property type="entry name" value="TFIIA"/>
    <property type="match status" value="1"/>
</dbReference>
<dbReference type="OrthoDB" id="6275927at2759"/>
<evidence type="ECO:0000256" key="4">
    <source>
        <dbReference type="ARBA" id="ARBA00023242"/>
    </source>
</evidence>
<dbReference type="InParanoid" id="E4XKT1"/>